<dbReference type="AlphaFoldDB" id="A0A444VQB3"/>
<protein>
    <submittedName>
        <fullName evidence="2">Uncharacterized protein</fullName>
    </submittedName>
</protein>
<organism evidence="2 3">
    <name type="scientific">Flagellimonas olearia</name>
    <dbReference type="NCBI Taxonomy" id="552546"/>
    <lineage>
        <taxon>Bacteria</taxon>
        <taxon>Pseudomonadati</taxon>
        <taxon>Bacteroidota</taxon>
        <taxon>Flavobacteriia</taxon>
        <taxon>Flavobacteriales</taxon>
        <taxon>Flavobacteriaceae</taxon>
        <taxon>Flagellimonas</taxon>
    </lineage>
</organism>
<comment type="caution">
    <text evidence="2">The sequence shown here is derived from an EMBL/GenBank/DDBJ whole genome shotgun (WGS) entry which is preliminary data.</text>
</comment>
<proteinExistence type="predicted"/>
<dbReference type="Pfam" id="PF20125">
    <property type="entry name" value="DUF6515"/>
    <property type="match status" value="1"/>
</dbReference>
<name>A0A444VQB3_9FLAO</name>
<dbReference type="InterPro" id="IPR045398">
    <property type="entry name" value="DUF6515"/>
</dbReference>
<dbReference type="Proteomes" id="UP000290261">
    <property type="component" value="Unassembled WGS sequence"/>
</dbReference>
<reference evidence="2 3" key="1">
    <citation type="submission" date="2014-04" db="EMBL/GenBank/DDBJ databases">
        <title>Whole genome of Muricauda olearia.</title>
        <authorList>
            <person name="Zhang X.-H."/>
            <person name="Tang K."/>
        </authorList>
    </citation>
    <scope>NUCLEOTIDE SEQUENCE [LARGE SCALE GENOMIC DNA]</scope>
    <source>
        <strain evidence="2 3">Th120</strain>
    </source>
</reference>
<keyword evidence="3" id="KW-1185">Reference proteome</keyword>
<evidence type="ECO:0000313" key="3">
    <source>
        <dbReference type="Proteomes" id="UP000290261"/>
    </source>
</evidence>
<dbReference type="RefSeq" id="WP_129652722.1">
    <property type="nucleotide sequence ID" value="NZ_ML142907.1"/>
</dbReference>
<feature type="chain" id="PRO_5019265934" evidence="1">
    <location>
        <begin position="23"/>
        <end position="116"/>
    </location>
</feature>
<accession>A0A444VQB3</accession>
<evidence type="ECO:0000256" key="1">
    <source>
        <dbReference type="SAM" id="SignalP"/>
    </source>
</evidence>
<dbReference type="EMBL" id="JJMP01000001">
    <property type="protein sequence ID" value="RYC53015.1"/>
    <property type="molecule type" value="Genomic_DNA"/>
</dbReference>
<feature type="signal peptide" evidence="1">
    <location>
        <begin position="1"/>
        <end position="22"/>
    </location>
</feature>
<keyword evidence="1" id="KW-0732">Signal</keyword>
<sequence length="116" mass="13327">MKSLKTILIMVALMGSMTLAHAQRTVVRTYPAYGTVVTTINRPHLVVHKNKNFYYADGIWYKARGRRYVVCAAPNGVKVSVLPRGSKMVYVNGRRLYQYRGVWYKRTGRHYSVVTV</sequence>
<gene>
    <name evidence="2" type="ORF">DN53_01980</name>
</gene>
<evidence type="ECO:0000313" key="2">
    <source>
        <dbReference type="EMBL" id="RYC53015.1"/>
    </source>
</evidence>